<name>A0A239GDQ3_9PSED</name>
<evidence type="ECO:0000313" key="5">
    <source>
        <dbReference type="Proteomes" id="UP000198407"/>
    </source>
</evidence>
<accession>A0A239GDQ3</accession>
<dbReference type="InterPro" id="IPR000182">
    <property type="entry name" value="GNAT_dom"/>
</dbReference>
<keyword evidence="5" id="KW-1185">Reference proteome</keyword>
<reference evidence="5" key="1">
    <citation type="submission" date="2017-06" db="EMBL/GenBank/DDBJ databases">
        <authorList>
            <person name="Varghese N."/>
            <person name="Submissions S."/>
        </authorList>
    </citation>
    <scope>NUCLEOTIDE SEQUENCE [LARGE SCALE GENOMIC DNA]</scope>
    <source>
        <strain evidence="5">DSM 22348</strain>
    </source>
</reference>
<evidence type="ECO:0000313" key="4">
    <source>
        <dbReference type="EMBL" id="SNS67249.1"/>
    </source>
</evidence>
<organism evidence="4 5">
    <name type="scientific">Pseudomonas japonica</name>
    <dbReference type="NCBI Taxonomy" id="256466"/>
    <lineage>
        <taxon>Bacteria</taxon>
        <taxon>Pseudomonadati</taxon>
        <taxon>Pseudomonadota</taxon>
        <taxon>Gammaproteobacteria</taxon>
        <taxon>Pseudomonadales</taxon>
        <taxon>Pseudomonadaceae</taxon>
        <taxon>Pseudomonas</taxon>
    </lineage>
</organism>
<evidence type="ECO:0000256" key="1">
    <source>
        <dbReference type="ARBA" id="ARBA00022679"/>
    </source>
</evidence>
<dbReference type="PROSITE" id="PS51186">
    <property type="entry name" value="GNAT"/>
    <property type="match status" value="1"/>
</dbReference>
<dbReference type="PANTHER" id="PTHR43877">
    <property type="entry name" value="AMINOALKYLPHOSPHONATE N-ACETYLTRANSFERASE-RELATED-RELATED"/>
    <property type="match status" value="1"/>
</dbReference>
<feature type="domain" description="N-acetyltransferase" evidence="3">
    <location>
        <begin position="1"/>
        <end position="147"/>
    </location>
</feature>
<dbReference type="STRING" id="1215104.GCA_000730585_04258"/>
<dbReference type="GO" id="GO:0016747">
    <property type="term" value="F:acyltransferase activity, transferring groups other than amino-acyl groups"/>
    <property type="evidence" value="ECO:0007669"/>
    <property type="project" value="InterPro"/>
</dbReference>
<dbReference type="CDD" id="cd04301">
    <property type="entry name" value="NAT_SF"/>
    <property type="match status" value="1"/>
</dbReference>
<keyword evidence="2" id="KW-0012">Acyltransferase</keyword>
<dbReference type="Proteomes" id="UP000198407">
    <property type="component" value="Unassembled WGS sequence"/>
</dbReference>
<dbReference type="InterPro" id="IPR050832">
    <property type="entry name" value="Bact_Acetyltransf"/>
</dbReference>
<dbReference type="SUPFAM" id="SSF55729">
    <property type="entry name" value="Acyl-CoA N-acyltransferases (Nat)"/>
    <property type="match status" value="1"/>
</dbReference>
<dbReference type="InterPro" id="IPR016181">
    <property type="entry name" value="Acyl_CoA_acyltransferase"/>
</dbReference>
<dbReference type="RefSeq" id="WP_042122251.1">
    <property type="nucleotide sequence ID" value="NZ_FZOL01000012.1"/>
</dbReference>
<proteinExistence type="predicted"/>
<dbReference type="Pfam" id="PF13508">
    <property type="entry name" value="Acetyltransf_7"/>
    <property type="match status" value="1"/>
</dbReference>
<evidence type="ECO:0000259" key="3">
    <source>
        <dbReference type="PROSITE" id="PS51186"/>
    </source>
</evidence>
<dbReference type="PANTHER" id="PTHR43877:SF2">
    <property type="entry name" value="AMINOALKYLPHOSPHONATE N-ACETYLTRANSFERASE-RELATED"/>
    <property type="match status" value="1"/>
</dbReference>
<protein>
    <submittedName>
        <fullName evidence="4">N-acetylglutamate synthase, GNAT family</fullName>
    </submittedName>
</protein>
<dbReference type="EMBL" id="FZOL01000012">
    <property type="protein sequence ID" value="SNS67249.1"/>
    <property type="molecule type" value="Genomic_DNA"/>
</dbReference>
<dbReference type="OrthoDB" id="281808at2"/>
<keyword evidence="1" id="KW-0808">Transferase</keyword>
<evidence type="ECO:0000256" key="2">
    <source>
        <dbReference type="ARBA" id="ARBA00023315"/>
    </source>
</evidence>
<sequence>MIRQARIEDDACVVAVVRAAYLPYVDSIGIRPGPLDDDYADMIRQQQVWLLEQGDAIRAVLVLSPEPRAMLLVNVAVDPAYQGHGHGRQLIDFAEARTRALGLPLIRLYTNAAMQANVILYQRLGYRETHRGVEHGFNRVFMEKALD</sequence>
<gene>
    <name evidence="4" type="ORF">SAMN05444352_112113</name>
</gene>
<dbReference type="AlphaFoldDB" id="A0A239GDQ3"/>
<dbReference type="Gene3D" id="3.40.630.30">
    <property type="match status" value="1"/>
</dbReference>